<dbReference type="SMART" id="SM00387">
    <property type="entry name" value="HATPase_c"/>
    <property type="match status" value="1"/>
</dbReference>
<dbReference type="InterPro" id="IPR036097">
    <property type="entry name" value="HisK_dim/P_sf"/>
</dbReference>
<dbReference type="InterPro" id="IPR011006">
    <property type="entry name" value="CheY-like_superfamily"/>
</dbReference>
<evidence type="ECO:0000256" key="14">
    <source>
        <dbReference type="PROSITE-ProRule" id="PRU00110"/>
    </source>
</evidence>
<evidence type="ECO:0000256" key="8">
    <source>
        <dbReference type="ARBA" id="ARBA00022741"/>
    </source>
</evidence>
<dbReference type="InterPro" id="IPR036641">
    <property type="entry name" value="HPT_dom_sf"/>
</dbReference>
<dbReference type="CDD" id="cd00130">
    <property type="entry name" value="PAS"/>
    <property type="match status" value="1"/>
</dbReference>
<dbReference type="Gene3D" id="3.30.450.20">
    <property type="entry name" value="PAS domain"/>
    <property type="match status" value="2"/>
</dbReference>
<dbReference type="CDD" id="cd17546">
    <property type="entry name" value="REC_hyHK_CKI1_RcsC-like"/>
    <property type="match status" value="1"/>
</dbReference>
<comment type="subcellular location">
    <subcellularLocation>
        <location evidence="2">Cell membrane</location>
        <topology evidence="2">Multi-pass membrane protein</topology>
    </subcellularLocation>
</comment>
<dbReference type="GO" id="GO:0005886">
    <property type="term" value="C:plasma membrane"/>
    <property type="evidence" value="ECO:0007669"/>
    <property type="project" value="UniProtKB-SubCell"/>
</dbReference>
<dbReference type="InterPro" id="IPR004358">
    <property type="entry name" value="Sig_transdc_His_kin-like_C"/>
</dbReference>
<dbReference type="SMART" id="SM00091">
    <property type="entry name" value="PAS"/>
    <property type="match status" value="1"/>
</dbReference>
<evidence type="ECO:0000256" key="9">
    <source>
        <dbReference type="ARBA" id="ARBA00022777"/>
    </source>
</evidence>
<evidence type="ECO:0000256" key="5">
    <source>
        <dbReference type="ARBA" id="ARBA00022553"/>
    </source>
</evidence>
<dbReference type="InterPro" id="IPR003594">
    <property type="entry name" value="HATPase_dom"/>
</dbReference>
<feature type="domain" description="HPt" evidence="19">
    <location>
        <begin position="1166"/>
        <end position="1259"/>
    </location>
</feature>
<dbReference type="RefSeq" id="WP_167225772.1">
    <property type="nucleotide sequence ID" value="NZ_JAAQPH010000010.1"/>
</dbReference>
<dbReference type="AlphaFoldDB" id="A0A967KFU0"/>
<evidence type="ECO:0000256" key="4">
    <source>
        <dbReference type="ARBA" id="ARBA00022475"/>
    </source>
</evidence>
<protein>
    <recommendedName>
        <fullName evidence="3">histidine kinase</fullName>
        <ecNumber evidence="3">2.7.13.3</ecNumber>
    </recommendedName>
</protein>
<evidence type="ECO:0000256" key="13">
    <source>
        <dbReference type="ARBA" id="ARBA00023136"/>
    </source>
</evidence>
<dbReference type="Pfam" id="PF00512">
    <property type="entry name" value="HisKA"/>
    <property type="match status" value="1"/>
</dbReference>
<dbReference type="PANTHER" id="PTHR45339">
    <property type="entry name" value="HYBRID SIGNAL TRANSDUCTION HISTIDINE KINASE J"/>
    <property type="match status" value="1"/>
</dbReference>
<feature type="domain" description="Response regulatory" evidence="18">
    <location>
        <begin position="1009"/>
        <end position="1127"/>
    </location>
</feature>
<dbReference type="Gene3D" id="3.30.565.10">
    <property type="entry name" value="Histidine kinase-like ATPase, C-terminal domain"/>
    <property type="match status" value="1"/>
</dbReference>
<evidence type="ECO:0000259" key="17">
    <source>
        <dbReference type="PROSITE" id="PS50109"/>
    </source>
</evidence>
<feature type="domain" description="Histidine kinase" evidence="17">
    <location>
        <begin position="631"/>
        <end position="852"/>
    </location>
</feature>
<comment type="caution">
    <text evidence="20">The sequence shown here is derived from an EMBL/GenBank/DDBJ whole genome shotgun (WGS) entry which is preliminary data.</text>
</comment>
<sequence>MIQAVPKSAALGLVALAQLIIFAFIGFISYERTLDEERDHLAVDARATAEQIAQAMRQVEIELAHLVKEVERHGLRVDEYSNAALSALTGVTSASPYIGGAGFADAGGTVRVLVLSENQKVVSGPLILDRAYFTVQRDNKAEGIYLSDPVLGRIENKWILIASRRLSAPDGTFLGITMVSVNPDYFASAFALERDRPIRRRVVTNKGAVIATAGRLEGDPATAPSDQPIQIAPEQIAQEGFFWAESESSADTLTAVAPVPGWPLVATASMSSSEVFADLWTDLIGLGLVLTASLGALLALVINFYRHQQLGSEHERRFKSLIEDANDGVVIHDVGMVLFANDATAQILGLSHGSEMRGRTLTDFIPEEMHSEARTRWRAVKESGQPTTERRAPGHRVDGKTIYMDVTSQQIEWGDKLAIRSSLVEVTEQVLLAKRDERRTAILAAVNDAHSIYLNQTRNRGAFEELLEKILGLSGSVYGLIAEKVEEEEGKPFLRSLAISDISWDEETRRWYESAASGGMEFRNIDNLRGEPLRNGKILIANDPRKHPASTGVPCGHLAMDNLMILPLTLEDEILGEVALANRPGGFDEALAEELGPIVQAITRIVSDYRSARLREAAEQASRSKSAFLAHMSHELRTPLAGVIANLELLSDTTLEREQADLVEASMGAGKGLLGVIGNTLDFSKIEADELMLDMIEFDPGTMVENVQSIFSGAAQDKGLTVTTVVDALVPRKVIADELRLRQVIANLVGNSIKFTDSGRIVISLSAQRINDGRAQLCISVDDTGIGFDPEKAENLFKPYGQETSATARSFGGTGLGLTIAQRLIELHDGEINCYAEPGKGSSFLASFPVPVVEWGATDVRPMADQNVTLLFPAGGLPDDVIPSLQAAGAVVHNATQVEALLPILSERTERQRTLLLDWKALDPEQQDMVACADNGFDQTFAATTNCNPNGRRQALFFNEIKLIAKPLCAINISHAIHGNEATRSARRADQAQSGQTGYQVFEPGQAPRILVVEDQPMNQLVLKRQLRRLGIDCDLAENGREALTLLEDSEYDIVITDCSMPVMDGFEFSMALRALEAAGRPRSAIIALTANAVTGDAQRCYDAGMDAYLSKPVGLSELSTALEQWWHPSMRQAETKPVEPAPLQEPQDAPPIDRAGIAELIGDDDAETIDALILDFFENWQTSLSALHGPLQQGDTAALCKAAHAAKGTARYGMAAILADTCESLEKLTAGEELQGADKLIEALETETGRLKAYLGKAGLIRDDERQSA</sequence>
<dbReference type="GO" id="GO:0006355">
    <property type="term" value="P:regulation of DNA-templated transcription"/>
    <property type="evidence" value="ECO:0007669"/>
    <property type="project" value="InterPro"/>
</dbReference>
<dbReference type="SUPFAM" id="SSF52172">
    <property type="entry name" value="CheY-like"/>
    <property type="match status" value="1"/>
</dbReference>
<dbReference type="Pfam" id="PF02518">
    <property type="entry name" value="HATPase_c"/>
    <property type="match status" value="1"/>
</dbReference>
<dbReference type="CDD" id="cd12914">
    <property type="entry name" value="PDC1_DGC_like"/>
    <property type="match status" value="1"/>
</dbReference>
<dbReference type="InterPro" id="IPR036890">
    <property type="entry name" value="HATPase_C_sf"/>
</dbReference>
<proteinExistence type="predicted"/>
<evidence type="ECO:0000256" key="16">
    <source>
        <dbReference type="SAM" id="Phobius"/>
    </source>
</evidence>
<evidence type="ECO:0000256" key="12">
    <source>
        <dbReference type="ARBA" id="ARBA00023012"/>
    </source>
</evidence>
<dbReference type="NCBIfam" id="TIGR00229">
    <property type="entry name" value="sensory_box"/>
    <property type="match status" value="1"/>
</dbReference>
<dbReference type="SUPFAM" id="SSF55785">
    <property type="entry name" value="PYP-like sensor domain (PAS domain)"/>
    <property type="match status" value="1"/>
</dbReference>
<evidence type="ECO:0000259" key="19">
    <source>
        <dbReference type="PROSITE" id="PS50894"/>
    </source>
</evidence>
<evidence type="ECO:0000313" key="21">
    <source>
        <dbReference type="Proteomes" id="UP000761264"/>
    </source>
</evidence>
<keyword evidence="21" id="KW-1185">Reference proteome</keyword>
<gene>
    <name evidence="20" type="ORF">HBA54_14500</name>
</gene>
<keyword evidence="7 16" id="KW-0812">Transmembrane</keyword>
<evidence type="ECO:0000256" key="11">
    <source>
        <dbReference type="ARBA" id="ARBA00022989"/>
    </source>
</evidence>
<organism evidence="20 21">
    <name type="scientific">Pelagibius litoralis</name>
    <dbReference type="NCBI Taxonomy" id="374515"/>
    <lineage>
        <taxon>Bacteria</taxon>
        <taxon>Pseudomonadati</taxon>
        <taxon>Pseudomonadota</taxon>
        <taxon>Alphaproteobacteria</taxon>
        <taxon>Rhodospirillales</taxon>
        <taxon>Rhodovibrionaceae</taxon>
        <taxon>Pelagibius</taxon>
    </lineage>
</organism>
<dbReference type="PROSITE" id="PS50109">
    <property type="entry name" value="HIS_KIN"/>
    <property type="match status" value="1"/>
</dbReference>
<evidence type="ECO:0000256" key="15">
    <source>
        <dbReference type="PROSITE-ProRule" id="PRU00169"/>
    </source>
</evidence>
<dbReference type="SUPFAM" id="SSF47384">
    <property type="entry name" value="Homodimeric domain of signal transducing histidine kinase"/>
    <property type="match status" value="1"/>
</dbReference>
<dbReference type="InterPro" id="IPR035965">
    <property type="entry name" value="PAS-like_dom_sf"/>
</dbReference>
<evidence type="ECO:0000259" key="18">
    <source>
        <dbReference type="PROSITE" id="PS50110"/>
    </source>
</evidence>
<dbReference type="Gene3D" id="3.30.450.40">
    <property type="match status" value="1"/>
</dbReference>
<dbReference type="Proteomes" id="UP000761264">
    <property type="component" value="Unassembled WGS sequence"/>
</dbReference>
<keyword evidence="4" id="KW-1003">Cell membrane</keyword>
<feature type="transmembrane region" description="Helical" evidence="16">
    <location>
        <begin position="12"/>
        <end position="30"/>
    </location>
</feature>
<keyword evidence="5 15" id="KW-0597">Phosphoprotein</keyword>
<dbReference type="SMART" id="SM00448">
    <property type="entry name" value="REC"/>
    <property type="match status" value="1"/>
</dbReference>
<dbReference type="Gene3D" id="1.20.120.160">
    <property type="entry name" value="HPT domain"/>
    <property type="match status" value="1"/>
</dbReference>
<reference evidence="20" key="1">
    <citation type="submission" date="2020-03" db="EMBL/GenBank/DDBJ databases">
        <title>Genome of Pelagibius litoralis DSM 21314T.</title>
        <authorList>
            <person name="Wang G."/>
        </authorList>
    </citation>
    <scope>NUCLEOTIDE SEQUENCE</scope>
    <source>
        <strain evidence="20">DSM 21314</strain>
    </source>
</reference>
<dbReference type="PROSITE" id="PS50110">
    <property type="entry name" value="RESPONSE_REGULATORY"/>
    <property type="match status" value="1"/>
</dbReference>
<dbReference type="CDD" id="cd00082">
    <property type="entry name" value="HisKA"/>
    <property type="match status" value="1"/>
</dbReference>
<dbReference type="InterPro" id="IPR005467">
    <property type="entry name" value="His_kinase_dom"/>
</dbReference>
<dbReference type="EC" id="2.7.13.3" evidence="3"/>
<accession>A0A967KFU0</accession>
<keyword evidence="13 16" id="KW-0472">Membrane</keyword>
<keyword evidence="6" id="KW-0808">Transferase</keyword>
<evidence type="ECO:0000313" key="20">
    <source>
        <dbReference type="EMBL" id="NIA69811.1"/>
    </source>
</evidence>
<keyword evidence="12" id="KW-0902">Two-component regulatory system</keyword>
<dbReference type="SUPFAM" id="SSF55781">
    <property type="entry name" value="GAF domain-like"/>
    <property type="match status" value="1"/>
</dbReference>
<evidence type="ECO:0000256" key="3">
    <source>
        <dbReference type="ARBA" id="ARBA00012438"/>
    </source>
</evidence>
<dbReference type="InterPro" id="IPR000014">
    <property type="entry name" value="PAS"/>
</dbReference>
<dbReference type="Pfam" id="PF00072">
    <property type="entry name" value="Response_reg"/>
    <property type="match status" value="1"/>
</dbReference>
<evidence type="ECO:0000256" key="10">
    <source>
        <dbReference type="ARBA" id="ARBA00022840"/>
    </source>
</evidence>
<dbReference type="Gene3D" id="3.40.50.2300">
    <property type="match status" value="1"/>
</dbReference>
<dbReference type="Pfam" id="PF00989">
    <property type="entry name" value="PAS"/>
    <property type="match status" value="1"/>
</dbReference>
<dbReference type="Pfam" id="PF13185">
    <property type="entry name" value="GAF_2"/>
    <property type="match status" value="1"/>
</dbReference>
<evidence type="ECO:0000256" key="6">
    <source>
        <dbReference type="ARBA" id="ARBA00022679"/>
    </source>
</evidence>
<keyword evidence="9" id="KW-0418">Kinase</keyword>
<dbReference type="InterPro" id="IPR003661">
    <property type="entry name" value="HisK_dim/P_dom"/>
</dbReference>
<dbReference type="GO" id="GO:0000155">
    <property type="term" value="F:phosphorelay sensor kinase activity"/>
    <property type="evidence" value="ECO:0007669"/>
    <property type="project" value="InterPro"/>
</dbReference>
<dbReference type="InterPro" id="IPR003018">
    <property type="entry name" value="GAF"/>
</dbReference>
<comment type="catalytic activity">
    <reaction evidence="1">
        <text>ATP + protein L-histidine = ADP + protein N-phospho-L-histidine.</text>
        <dbReference type="EC" id="2.7.13.3"/>
    </reaction>
</comment>
<keyword evidence="8" id="KW-0547">Nucleotide-binding</keyword>
<dbReference type="Pfam" id="PF01627">
    <property type="entry name" value="Hpt"/>
    <property type="match status" value="1"/>
</dbReference>
<dbReference type="PANTHER" id="PTHR45339:SF1">
    <property type="entry name" value="HYBRID SIGNAL TRANSDUCTION HISTIDINE KINASE J"/>
    <property type="match status" value="1"/>
</dbReference>
<evidence type="ECO:0000256" key="2">
    <source>
        <dbReference type="ARBA" id="ARBA00004651"/>
    </source>
</evidence>
<dbReference type="GO" id="GO:0005524">
    <property type="term" value="F:ATP binding"/>
    <property type="evidence" value="ECO:0007669"/>
    <property type="project" value="UniProtKB-KW"/>
</dbReference>
<feature type="modified residue" description="4-aspartylphosphate" evidence="15">
    <location>
        <position position="1058"/>
    </location>
</feature>
<dbReference type="FunFam" id="3.30.565.10:FF:000010">
    <property type="entry name" value="Sensor histidine kinase RcsC"/>
    <property type="match status" value="1"/>
</dbReference>
<dbReference type="SUPFAM" id="SSF47226">
    <property type="entry name" value="Histidine-containing phosphotransfer domain, HPT domain"/>
    <property type="match status" value="1"/>
</dbReference>
<dbReference type="PRINTS" id="PR00344">
    <property type="entry name" value="BCTRLSENSOR"/>
</dbReference>
<name>A0A967KFU0_9PROT</name>
<dbReference type="PROSITE" id="PS50894">
    <property type="entry name" value="HPT"/>
    <property type="match status" value="1"/>
</dbReference>
<dbReference type="InterPro" id="IPR001789">
    <property type="entry name" value="Sig_transdc_resp-reg_receiver"/>
</dbReference>
<feature type="modified residue" description="Phosphohistidine" evidence="14">
    <location>
        <position position="1205"/>
    </location>
</feature>
<feature type="transmembrane region" description="Helical" evidence="16">
    <location>
        <begin position="279"/>
        <end position="305"/>
    </location>
</feature>
<dbReference type="CDD" id="cd16922">
    <property type="entry name" value="HATPase_EvgS-ArcB-TorS-like"/>
    <property type="match status" value="1"/>
</dbReference>
<keyword evidence="10" id="KW-0067">ATP-binding</keyword>
<keyword evidence="11 16" id="KW-1133">Transmembrane helix</keyword>
<evidence type="ECO:0000256" key="1">
    <source>
        <dbReference type="ARBA" id="ARBA00000085"/>
    </source>
</evidence>
<dbReference type="SMART" id="SM00388">
    <property type="entry name" value="HisKA"/>
    <property type="match status" value="1"/>
</dbReference>
<dbReference type="Gene3D" id="1.10.287.130">
    <property type="match status" value="1"/>
</dbReference>
<dbReference type="InterPro" id="IPR029016">
    <property type="entry name" value="GAF-like_dom_sf"/>
</dbReference>
<evidence type="ECO:0000256" key="7">
    <source>
        <dbReference type="ARBA" id="ARBA00022692"/>
    </source>
</evidence>
<dbReference type="EMBL" id="JAAQPH010000010">
    <property type="protein sequence ID" value="NIA69811.1"/>
    <property type="molecule type" value="Genomic_DNA"/>
</dbReference>
<dbReference type="SUPFAM" id="SSF55874">
    <property type="entry name" value="ATPase domain of HSP90 chaperone/DNA topoisomerase II/histidine kinase"/>
    <property type="match status" value="1"/>
</dbReference>
<dbReference type="InterPro" id="IPR013767">
    <property type="entry name" value="PAS_fold"/>
</dbReference>
<dbReference type="InterPro" id="IPR008207">
    <property type="entry name" value="Sig_transdc_His_kin_Hpt_dom"/>
</dbReference>